<comment type="caution">
    <text evidence="2">The sequence shown here is derived from an EMBL/GenBank/DDBJ whole genome shotgun (WGS) entry which is preliminary data.</text>
</comment>
<name>A0AAW0B0N0_9AGAR</name>
<evidence type="ECO:0000313" key="3">
    <source>
        <dbReference type="Proteomes" id="UP001383192"/>
    </source>
</evidence>
<feature type="region of interest" description="Disordered" evidence="1">
    <location>
        <begin position="141"/>
        <end position="240"/>
    </location>
</feature>
<dbReference type="Gene3D" id="3.60.130.30">
    <property type="match status" value="1"/>
</dbReference>
<feature type="region of interest" description="Disordered" evidence="1">
    <location>
        <begin position="611"/>
        <end position="630"/>
    </location>
</feature>
<sequence>MGEMLVEEQRENRHVRPKVSTASGHVFATSLSDAVIAALRRLPHPFFLTTPIRIPLIRILLNMQATTMPTHPFKPQEDDLASQDIRVLRFRGYNIERELRSENERRIVMENSGELTDELLDLEYEEVDEQSVPHIREQLDELISSDHSPSSMPRSSRKRKSSVSKPPERSSQGGSPGLSKHAPTTDTPPMASDSCAGKEDPQNEGGGPDETAKPGLSRKKRRYQRKTELARLKRKEEARARDAKAEVDAYAISVAQSSQHAVLSGFNAMGMPASKPGWIGTKEMSRADLPPVSKLRDFCWDGKVTVLLIDELDRIWTVLGAPPPRAKDWGSVNAGLMEALEHYDKESAFSSADMANRRAEGQHAARNLGVSSGGGQKQPGNIAIRGLKNQAAIRAFSNNQYLGRLVGHTGRLYATYANRLAAESRRVFRELKGRLPGLVFPLHPSPEGSYWAARCLNTAGTKETAAVVTVPHTDFGNWAPGWCCITAIGDFDPDRGGHLVLWNVGLKIRFPPGCSILFPSALITHSNVPIEEGERRYSIVEFTAGGLFRWVHNGYKNDEDLIMADEEWRLWEAERAGRWKKGVRLYTKLYELERGDYQGKVLEEESDLTDYDYDYDSDSDEERPSKRRRI</sequence>
<evidence type="ECO:0000313" key="2">
    <source>
        <dbReference type="EMBL" id="KAK7018726.1"/>
    </source>
</evidence>
<gene>
    <name evidence="2" type="ORF">VNI00_018286</name>
</gene>
<protein>
    <submittedName>
        <fullName evidence="2">Uncharacterized protein</fullName>
    </submittedName>
</protein>
<accession>A0AAW0B0N0</accession>
<feature type="compositionally biased region" description="Basic and acidic residues" evidence="1">
    <location>
        <begin position="225"/>
        <end position="240"/>
    </location>
</feature>
<keyword evidence="3" id="KW-1185">Reference proteome</keyword>
<dbReference type="Proteomes" id="UP001383192">
    <property type="component" value="Unassembled WGS sequence"/>
</dbReference>
<evidence type="ECO:0000256" key="1">
    <source>
        <dbReference type="SAM" id="MobiDB-lite"/>
    </source>
</evidence>
<dbReference type="AlphaFoldDB" id="A0AAW0B0N0"/>
<feature type="compositionally biased region" description="Acidic residues" evidence="1">
    <location>
        <begin position="611"/>
        <end position="621"/>
    </location>
</feature>
<dbReference type="EMBL" id="JAYKXP010000222">
    <property type="protein sequence ID" value="KAK7018726.1"/>
    <property type="molecule type" value="Genomic_DNA"/>
</dbReference>
<feature type="compositionally biased region" description="Low complexity" evidence="1">
    <location>
        <begin position="145"/>
        <end position="154"/>
    </location>
</feature>
<organism evidence="2 3">
    <name type="scientific">Paramarasmius palmivorus</name>
    <dbReference type="NCBI Taxonomy" id="297713"/>
    <lineage>
        <taxon>Eukaryota</taxon>
        <taxon>Fungi</taxon>
        <taxon>Dikarya</taxon>
        <taxon>Basidiomycota</taxon>
        <taxon>Agaricomycotina</taxon>
        <taxon>Agaricomycetes</taxon>
        <taxon>Agaricomycetidae</taxon>
        <taxon>Agaricales</taxon>
        <taxon>Marasmiineae</taxon>
        <taxon>Marasmiaceae</taxon>
        <taxon>Paramarasmius</taxon>
    </lineage>
</organism>
<proteinExistence type="predicted"/>
<reference evidence="2 3" key="1">
    <citation type="submission" date="2024-01" db="EMBL/GenBank/DDBJ databases">
        <title>A draft genome for a cacao thread blight-causing isolate of Paramarasmius palmivorus.</title>
        <authorList>
            <person name="Baruah I.K."/>
            <person name="Bukari Y."/>
            <person name="Amoako-Attah I."/>
            <person name="Meinhardt L.W."/>
            <person name="Bailey B.A."/>
            <person name="Cohen S.P."/>
        </authorList>
    </citation>
    <scope>NUCLEOTIDE SEQUENCE [LARGE SCALE GENOMIC DNA]</scope>
    <source>
        <strain evidence="2 3">GH-12</strain>
    </source>
</reference>